<dbReference type="InterPro" id="IPR001155">
    <property type="entry name" value="OxRdtase_FMN_N"/>
</dbReference>
<evidence type="ECO:0000256" key="1">
    <source>
        <dbReference type="ARBA" id="ARBA00001917"/>
    </source>
</evidence>
<organism evidence="5 6">
    <name type="scientific">Sugiyamaella lignohabitans</name>
    <dbReference type="NCBI Taxonomy" id="796027"/>
    <lineage>
        <taxon>Eukaryota</taxon>
        <taxon>Fungi</taxon>
        <taxon>Dikarya</taxon>
        <taxon>Ascomycota</taxon>
        <taxon>Saccharomycotina</taxon>
        <taxon>Dipodascomycetes</taxon>
        <taxon>Dipodascales</taxon>
        <taxon>Trichomonascaceae</taxon>
        <taxon>Sugiyamaella</taxon>
    </lineage>
</organism>
<dbReference type="GO" id="GO:0003959">
    <property type="term" value="F:NADPH dehydrogenase activity"/>
    <property type="evidence" value="ECO:0007669"/>
    <property type="project" value="TreeGrafter"/>
</dbReference>
<dbReference type="Gene3D" id="3.20.20.70">
    <property type="entry name" value="Aldolase class I"/>
    <property type="match status" value="1"/>
</dbReference>
<dbReference type="GeneID" id="30032992"/>
<gene>
    <name evidence="5" type="primary">OYE2</name>
    <name evidence="5" type="ORF">AWJ20_1214</name>
</gene>
<dbReference type="SUPFAM" id="SSF51395">
    <property type="entry name" value="FMN-linked oxidoreductases"/>
    <property type="match status" value="1"/>
</dbReference>
<dbReference type="GO" id="GO:0010181">
    <property type="term" value="F:FMN binding"/>
    <property type="evidence" value="ECO:0007669"/>
    <property type="project" value="InterPro"/>
</dbReference>
<keyword evidence="3" id="KW-0285">Flavoprotein</keyword>
<sequence length="364" mass="40652">MTVSSSTPPLFSPIKVGKSTLQHRIALAPLTRFRSPKHVPGDLVAEYYEQRASRPGTLLITEATFIAAKAGGIPNVPGIWSQEQIDAWKKVTDRVHAKKSFIYAQIWALGRQAFPAVLKAEGFDYVSASDVPIDEERGAPRPLTKEEIKEYIQLYVKAAKNAVEAGFDGIELHSANGYLLDQFLHENTNQRTDEYGGSIENRARFTLEVVDALVEAIGADRVGIRLSPWNTYGEVFPGISPIPQWSYVVAELEKRAVEQNKRLAFVHIVEPRIAGHVNLESWSGSNEFINNIWKGILIKAGNMLPVAAEVAEKEPNTIIAVGRHFISNPDIVDKLERKLELTDYDRDTFYTNDAKGYTDYPFAK</sequence>
<protein>
    <submittedName>
        <fullName evidence="5">Oye2p</fullName>
    </submittedName>
</protein>
<dbReference type="Pfam" id="PF00724">
    <property type="entry name" value="Oxidored_FMN"/>
    <property type="match status" value="1"/>
</dbReference>
<name>A0A167DHV9_9ASCO</name>
<keyword evidence="6" id="KW-1185">Reference proteome</keyword>
<comment type="cofactor">
    <cofactor evidence="1">
        <name>FMN</name>
        <dbReference type="ChEBI" id="CHEBI:58210"/>
    </cofactor>
</comment>
<comment type="similarity">
    <text evidence="2">Belongs to the NADH:flavin oxidoreductase/NADH oxidase family.</text>
</comment>
<evidence type="ECO:0000256" key="3">
    <source>
        <dbReference type="ARBA" id="ARBA00022643"/>
    </source>
</evidence>
<accession>A0A167DHV9</accession>
<dbReference type="PANTHER" id="PTHR22893:SF91">
    <property type="entry name" value="NADPH DEHYDROGENASE 2-RELATED"/>
    <property type="match status" value="1"/>
</dbReference>
<dbReference type="InterPro" id="IPR045247">
    <property type="entry name" value="Oye-like"/>
</dbReference>
<dbReference type="AlphaFoldDB" id="A0A167DHV9"/>
<dbReference type="RefSeq" id="XP_018735413.1">
    <property type="nucleotide sequence ID" value="XM_018878073.1"/>
</dbReference>
<keyword evidence="3" id="KW-0288">FMN</keyword>
<evidence type="ECO:0000313" key="6">
    <source>
        <dbReference type="Proteomes" id="UP000189580"/>
    </source>
</evidence>
<dbReference type="FunFam" id="3.20.20.70:FF:000138">
    <property type="entry name" value="NADPH dehydrogenase 1"/>
    <property type="match status" value="1"/>
</dbReference>
<dbReference type="EMBL" id="CP014501">
    <property type="protein sequence ID" value="ANB12936.1"/>
    <property type="molecule type" value="Genomic_DNA"/>
</dbReference>
<dbReference type="OrthoDB" id="276546at2759"/>
<dbReference type="KEGG" id="slb:AWJ20_1214"/>
<feature type="domain" description="NADH:flavin oxidoreductase/NADH oxidase N-terminal" evidence="4">
    <location>
        <begin position="10"/>
        <end position="340"/>
    </location>
</feature>
<dbReference type="InterPro" id="IPR013785">
    <property type="entry name" value="Aldolase_TIM"/>
</dbReference>
<dbReference type="Proteomes" id="UP000189580">
    <property type="component" value="Chromosome a"/>
</dbReference>
<reference evidence="5 6" key="1">
    <citation type="submission" date="2016-02" db="EMBL/GenBank/DDBJ databases">
        <title>Complete genome sequence and transcriptome regulation of the pentose utilising yeast Sugiyamaella lignohabitans.</title>
        <authorList>
            <person name="Bellasio M."/>
            <person name="Peymann A."/>
            <person name="Valli M."/>
            <person name="Sipitzky M."/>
            <person name="Graf A."/>
            <person name="Sauer M."/>
            <person name="Marx H."/>
            <person name="Mattanovich D."/>
        </authorList>
    </citation>
    <scope>NUCLEOTIDE SEQUENCE [LARGE SCALE GENOMIC DNA]</scope>
    <source>
        <strain evidence="5 6">CBS 10342</strain>
    </source>
</reference>
<evidence type="ECO:0000259" key="4">
    <source>
        <dbReference type="Pfam" id="PF00724"/>
    </source>
</evidence>
<evidence type="ECO:0000313" key="5">
    <source>
        <dbReference type="EMBL" id="ANB12936.1"/>
    </source>
</evidence>
<proteinExistence type="inferred from homology"/>
<evidence type="ECO:0000256" key="2">
    <source>
        <dbReference type="ARBA" id="ARBA00005979"/>
    </source>
</evidence>
<dbReference type="CDD" id="cd02933">
    <property type="entry name" value="OYE_like_FMN"/>
    <property type="match status" value="1"/>
</dbReference>
<dbReference type="PANTHER" id="PTHR22893">
    <property type="entry name" value="NADH OXIDOREDUCTASE-RELATED"/>
    <property type="match status" value="1"/>
</dbReference>